<reference evidence="4" key="1">
    <citation type="submission" date="2016-06" db="UniProtKB">
        <authorList>
            <consortium name="WormBaseParasite"/>
        </authorList>
    </citation>
    <scope>IDENTIFICATION</scope>
</reference>
<gene>
    <name evidence="2" type="ORF">SBAD_LOCUS12151</name>
</gene>
<dbReference type="PANTHER" id="PTHR46848">
    <property type="entry name" value="REGULATOR OF G-PROTEIN SIGNALING 3"/>
    <property type="match status" value="1"/>
</dbReference>
<dbReference type="Pfam" id="PF00168">
    <property type="entry name" value="C2"/>
    <property type="match status" value="1"/>
</dbReference>
<dbReference type="EMBL" id="UZAM01017079">
    <property type="protein sequence ID" value="VDP45908.1"/>
    <property type="molecule type" value="Genomic_DNA"/>
</dbReference>
<evidence type="ECO:0000313" key="2">
    <source>
        <dbReference type="EMBL" id="VDP45908.1"/>
    </source>
</evidence>
<organism evidence="4">
    <name type="scientific">Soboliphyme baturini</name>
    <dbReference type="NCBI Taxonomy" id="241478"/>
    <lineage>
        <taxon>Eukaryota</taxon>
        <taxon>Metazoa</taxon>
        <taxon>Ecdysozoa</taxon>
        <taxon>Nematoda</taxon>
        <taxon>Enoplea</taxon>
        <taxon>Dorylaimia</taxon>
        <taxon>Dioctophymatida</taxon>
        <taxon>Dioctophymatoidea</taxon>
        <taxon>Soboliphymatidae</taxon>
        <taxon>Soboliphyme</taxon>
    </lineage>
</organism>
<dbReference type="WBParaSite" id="SBAD_0001255801-mRNA-1">
    <property type="protein sequence ID" value="SBAD_0001255801-mRNA-1"/>
    <property type="gene ID" value="SBAD_0001255801"/>
</dbReference>
<sequence>MNKTVLFDGVDDAIRSKLSLMPDEEKKAEFKTAVVPGTSEPLFNQNFTFEVLPEDYHKRLIISVWHRDPVSRKSSLMGCMAFTVKSVLDEKVIFNNYQN</sequence>
<dbReference type="InterPro" id="IPR000008">
    <property type="entry name" value="C2_dom"/>
</dbReference>
<dbReference type="PANTHER" id="PTHR46848:SF1">
    <property type="entry name" value="REGULATOR OF G-PROTEIN SIGNALING 3"/>
    <property type="match status" value="1"/>
</dbReference>
<keyword evidence="3" id="KW-1185">Reference proteome</keyword>
<dbReference type="Gene3D" id="2.60.40.150">
    <property type="entry name" value="C2 domain"/>
    <property type="match status" value="1"/>
</dbReference>
<evidence type="ECO:0000259" key="1">
    <source>
        <dbReference type="PROSITE" id="PS50004"/>
    </source>
</evidence>
<evidence type="ECO:0000313" key="3">
    <source>
        <dbReference type="Proteomes" id="UP000270296"/>
    </source>
</evidence>
<dbReference type="GO" id="GO:0005634">
    <property type="term" value="C:nucleus"/>
    <property type="evidence" value="ECO:0007669"/>
    <property type="project" value="TreeGrafter"/>
</dbReference>
<proteinExistence type="predicted"/>
<dbReference type="OrthoDB" id="6425427at2759"/>
<name>A0A183J8F5_9BILA</name>
<dbReference type="PROSITE" id="PS50004">
    <property type="entry name" value="C2"/>
    <property type="match status" value="1"/>
</dbReference>
<dbReference type="InterPro" id="IPR035892">
    <property type="entry name" value="C2_domain_sf"/>
</dbReference>
<protein>
    <submittedName>
        <fullName evidence="4">C2 domain-containing protein</fullName>
    </submittedName>
</protein>
<evidence type="ECO:0000313" key="4">
    <source>
        <dbReference type="WBParaSite" id="SBAD_0001255801-mRNA-1"/>
    </source>
</evidence>
<dbReference type="SUPFAM" id="SSF49562">
    <property type="entry name" value="C2 domain (Calcium/lipid-binding domain, CaLB)"/>
    <property type="match status" value="1"/>
</dbReference>
<feature type="domain" description="C2" evidence="1">
    <location>
        <begin position="1"/>
        <end position="97"/>
    </location>
</feature>
<reference evidence="2 3" key="2">
    <citation type="submission" date="2018-11" db="EMBL/GenBank/DDBJ databases">
        <authorList>
            <consortium name="Pathogen Informatics"/>
        </authorList>
    </citation>
    <scope>NUCLEOTIDE SEQUENCE [LARGE SCALE GENOMIC DNA]</scope>
</reference>
<dbReference type="Proteomes" id="UP000270296">
    <property type="component" value="Unassembled WGS sequence"/>
</dbReference>
<accession>A0A183J8F5</accession>
<dbReference type="AlphaFoldDB" id="A0A183J8F5"/>
<dbReference type="GO" id="GO:0005886">
    <property type="term" value="C:plasma membrane"/>
    <property type="evidence" value="ECO:0007669"/>
    <property type="project" value="TreeGrafter"/>
</dbReference>